<feature type="compositionally biased region" description="Low complexity" evidence="3">
    <location>
        <begin position="135"/>
        <end position="155"/>
    </location>
</feature>
<dbReference type="Pfam" id="PF04234">
    <property type="entry name" value="CopC"/>
    <property type="match status" value="1"/>
</dbReference>
<dbReference type="AlphaFoldDB" id="A0A1H1TFR8"/>
<evidence type="ECO:0000313" key="8">
    <source>
        <dbReference type="Proteomes" id="UP000199649"/>
    </source>
</evidence>
<sequence>MLLIVAAAAAVILLPSHASVTGSTPANGDVVVEQPGTFSVVMNEEILAIEGASGANVMQLTDADGLFYGDGCIAVEGGTIALDAELGGAGDYALTYQLVSADGHAVDGVIEFAFEPASGAEGARGGEAAPVCGESAPASSAPASRETGDSSSSSSPEAIAAPDTGAEDQTAEGGNLPLLVAGGVAAVVLAAGIVFAIKRRSGAEAGGADPS</sequence>
<protein>
    <recommendedName>
        <fullName evidence="6">CopC domain-containing protein</fullName>
    </recommendedName>
</protein>
<dbReference type="GO" id="GO:0042597">
    <property type="term" value="C:periplasmic space"/>
    <property type="evidence" value="ECO:0007669"/>
    <property type="project" value="InterPro"/>
</dbReference>
<dbReference type="Gene3D" id="2.60.40.1220">
    <property type="match status" value="1"/>
</dbReference>
<dbReference type="Proteomes" id="UP000199649">
    <property type="component" value="Chromosome I"/>
</dbReference>
<evidence type="ECO:0000313" key="7">
    <source>
        <dbReference type="EMBL" id="SDS58891.1"/>
    </source>
</evidence>
<keyword evidence="1 5" id="KW-0732">Signal</keyword>
<dbReference type="GO" id="GO:0005507">
    <property type="term" value="F:copper ion binding"/>
    <property type="evidence" value="ECO:0007669"/>
    <property type="project" value="InterPro"/>
</dbReference>
<evidence type="ECO:0000256" key="3">
    <source>
        <dbReference type="SAM" id="MobiDB-lite"/>
    </source>
</evidence>
<evidence type="ECO:0000259" key="6">
    <source>
        <dbReference type="Pfam" id="PF04234"/>
    </source>
</evidence>
<feature type="chain" id="PRO_5009261106" description="CopC domain-containing protein" evidence="5">
    <location>
        <begin position="19"/>
        <end position="211"/>
    </location>
</feature>
<dbReference type="EMBL" id="LT629734">
    <property type="protein sequence ID" value="SDS58891.1"/>
    <property type="molecule type" value="Genomic_DNA"/>
</dbReference>
<dbReference type="InterPro" id="IPR014756">
    <property type="entry name" value="Ig_E-set"/>
</dbReference>
<dbReference type="RefSeq" id="WP_026373861.1">
    <property type="nucleotide sequence ID" value="NZ_LT629734.1"/>
</dbReference>
<organism evidence="7 8">
    <name type="scientific">Agrococcus carbonis</name>
    <dbReference type="NCBI Taxonomy" id="684552"/>
    <lineage>
        <taxon>Bacteria</taxon>
        <taxon>Bacillati</taxon>
        <taxon>Actinomycetota</taxon>
        <taxon>Actinomycetes</taxon>
        <taxon>Micrococcales</taxon>
        <taxon>Microbacteriaceae</taxon>
        <taxon>Agrococcus</taxon>
    </lineage>
</organism>
<evidence type="ECO:0000256" key="4">
    <source>
        <dbReference type="SAM" id="Phobius"/>
    </source>
</evidence>
<dbReference type="STRING" id="684552.SAMN04489719_2659"/>
<evidence type="ECO:0000256" key="1">
    <source>
        <dbReference type="ARBA" id="ARBA00022729"/>
    </source>
</evidence>
<dbReference type="SUPFAM" id="SSF81296">
    <property type="entry name" value="E set domains"/>
    <property type="match status" value="1"/>
</dbReference>
<evidence type="ECO:0000256" key="5">
    <source>
        <dbReference type="SAM" id="SignalP"/>
    </source>
</evidence>
<feature type="signal peptide" evidence="5">
    <location>
        <begin position="1"/>
        <end position="18"/>
    </location>
</feature>
<keyword evidence="2" id="KW-0186">Copper</keyword>
<feature type="transmembrane region" description="Helical" evidence="4">
    <location>
        <begin position="176"/>
        <end position="197"/>
    </location>
</feature>
<keyword evidence="4" id="KW-1133">Transmembrane helix</keyword>
<dbReference type="OrthoDB" id="5242236at2"/>
<evidence type="ECO:0000256" key="2">
    <source>
        <dbReference type="ARBA" id="ARBA00023008"/>
    </source>
</evidence>
<keyword evidence="4" id="KW-0812">Transmembrane</keyword>
<gene>
    <name evidence="7" type="ORF">SAMN04489719_2659</name>
</gene>
<proteinExistence type="predicted"/>
<feature type="region of interest" description="Disordered" evidence="3">
    <location>
        <begin position="121"/>
        <end position="170"/>
    </location>
</feature>
<keyword evidence="4" id="KW-0472">Membrane</keyword>
<accession>A0A1H1TFR8</accession>
<dbReference type="InterPro" id="IPR007348">
    <property type="entry name" value="CopC_dom"/>
</dbReference>
<feature type="domain" description="CopC" evidence="6">
    <location>
        <begin position="17"/>
        <end position="113"/>
    </location>
</feature>
<reference evidence="8" key="1">
    <citation type="submission" date="2016-10" db="EMBL/GenBank/DDBJ databases">
        <authorList>
            <person name="Varghese N."/>
            <person name="Submissions S."/>
        </authorList>
    </citation>
    <scope>NUCLEOTIDE SEQUENCE [LARGE SCALE GENOMIC DNA]</scope>
    <source>
        <strain evidence="8">DSM 22965</strain>
    </source>
</reference>
<dbReference type="GO" id="GO:0046688">
    <property type="term" value="P:response to copper ion"/>
    <property type="evidence" value="ECO:0007669"/>
    <property type="project" value="InterPro"/>
</dbReference>
<keyword evidence="8" id="KW-1185">Reference proteome</keyword>
<name>A0A1H1TFR8_9MICO</name>
<dbReference type="InterPro" id="IPR014755">
    <property type="entry name" value="Cu-Rt/internalin_Ig-like"/>
</dbReference>